<dbReference type="PANTHER" id="PTHR43405">
    <property type="entry name" value="GLYCOSYL HYDROLASE DIGH"/>
    <property type="match status" value="1"/>
</dbReference>
<evidence type="ECO:0000313" key="3">
    <source>
        <dbReference type="EMBL" id="HGY55098.1"/>
    </source>
</evidence>
<comment type="caution">
    <text evidence="3">The sequence shown here is derived from an EMBL/GenBank/DDBJ whole genome shotgun (WGS) entry which is preliminary data.</text>
</comment>
<proteinExistence type="predicted"/>
<dbReference type="EMBL" id="DRQG01000048">
    <property type="protein sequence ID" value="HGY55098.1"/>
    <property type="molecule type" value="Genomic_DNA"/>
</dbReference>
<dbReference type="PANTHER" id="PTHR43405:SF1">
    <property type="entry name" value="GLYCOSYL HYDROLASE DIGH"/>
    <property type="match status" value="1"/>
</dbReference>
<organism evidence="3">
    <name type="scientific">Caldithrix abyssi</name>
    <dbReference type="NCBI Taxonomy" id="187145"/>
    <lineage>
        <taxon>Bacteria</taxon>
        <taxon>Pseudomonadati</taxon>
        <taxon>Calditrichota</taxon>
        <taxon>Calditrichia</taxon>
        <taxon>Calditrichales</taxon>
        <taxon>Calditrichaceae</taxon>
        <taxon>Caldithrix</taxon>
    </lineage>
</organism>
<reference evidence="3" key="1">
    <citation type="journal article" date="2020" name="mSystems">
        <title>Genome- and Community-Level Interaction Insights into Carbon Utilization and Element Cycling Functions of Hydrothermarchaeota in Hydrothermal Sediment.</title>
        <authorList>
            <person name="Zhou Z."/>
            <person name="Liu Y."/>
            <person name="Xu W."/>
            <person name="Pan J."/>
            <person name="Luo Z.H."/>
            <person name="Li M."/>
        </authorList>
    </citation>
    <scope>NUCLEOTIDE SEQUENCE [LARGE SCALE GENOMIC DNA]</scope>
    <source>
        <strain evidence="3">HyVt-577</strain>
    </source>
</reference>
<dbReference type="Gene3D" id="3.20.20.80">
    <property type="entry name" value="Glycosidases"/>
    <property type="match status" value="1"/>
</dbReference>
<evidence type="ECO:0000259" key="2">
    <source>
        <dbReference type="Pfam" id="PF02638"/>
    </source>
</evidence>
<evidence type="ECO:0000256" key="1">
    <source>
        <dbReference type="ARBA" id="ARBA00022729"/>
    </source>
</evidence>
<dbReference type="AlphaFoldDB" id="A0A7V4WUQ4"/>
<keyword evidence="1" id="KW-0732">Signal</keyword>
<dbReference type="InterPro" id="IPR052177">
    <property type="entry name" value="Divisome_Glycosyl_Hydrolase"/>
</dbReference>
<name>A0A7V4WUQ4_CALAY</name>
<dbReference type="InterPro" id="IPR003790">
    <property type="entry name" value="GHL10"/>
</dbReference>
<protein>
    <recommendedName>
        <fullName evidence="2">Glycosyl hydrolase-like 10 domain-containing protein</fullName>
    </recommendedName>
</protein>
<gene>
    <name evidence="3" type="ORF">ENK44_05315</name>
</gene>
<dbReference type="InterPro" id="IPR017853">
    <property type="entry name" value="GH"/>
</dbReference>
<dbReference type="Pfam" id="PF02638">
    <property type="entry name" value="GHL10"/>
    <property type="match status" value="1"/>
</dbReference>
<dbReference type="SUPFAM" id="SSF51445">
    <property type="entry name" value="(Trans)glycosidases"/>
    <property type="match status" value="1"/>
</dbReference>
<dbReference type="Proteomes" id="UP000885779">
    <property type="component" value="Unassembled WGS sequence"/>
</dbReference>
<accession>A0A7V4WUQ4</accession>
<sequence>MTLFRFIVIHVLILCTVTGLAAKEHRGLWVVRYALSSEAETREIVNTALDLRITDLYVQVYALGQAWYPSAVAPVANTVKQDEFGRLVKIAREKGLKVHAWLNVFYIWAGKTPPANPEHVFNRRRHSILNPPVVNSFKSYTWFLGHGVEGFFIDPADKAYLERIKDLISELIFRYNIEGIHLDYLRYPQREVTFSVTGRTLFREKYFADPLNIVDKQNSYIKDYGLDGIADFYGIYKNFLNKNLYTFLKNLRNHLKQLDKDALLTCAVKADPIQAKEVYYQNWPSWIEDNLCDELLLMNYTEEKRIFKEILSRVGSISGYKNIRIGIAAHKQTVDSLLEKIRCIETSGFEGYVLFSYNYLREHPAYLNRLYQGITAIKNSRKSTP</sequence>
<feature type="domain" description="Glycosyl hydrolase-like 10" evidence="2">
    <location>
        <begin position="26"/>
        <end position="310"/>
    </location>
</feature>